<name>A0AAV8VAP5_9CUCU</name>
<evidence type="ECO:0000256" key="1">
    <source>
        <dbReference type="SAM" id="Phobius"/>
    </source>
</evidence>
<reference evidence="2 3" key="1">
    <citation type="journal article" date="2023" name="Insect Mol. Biol.">
        <title>Genome sequencing provides insights into the evolution of gene families encoding plant cell wall-degrading enzymes in longhorned beetles.</title>
        <authorList>
            <person name="Shin N.R."/>
            <person name="Okamura Y."/>
            <person name="Kirsch R."/>
            <person name="Pauchet Y."/>
        </authorList>
    </citation>
    <scope>NUCLEOTIDE SEQUENCE [LARGE SCALE GENOMIC DNA]</scope>
    <source>
        <strain evidence="2">EAD_L_NR</strain>
    </source>
</reference>
<keyword evidence="1" id="KW-0472">Membrane</keyword>
<dbReference type="EMBL" id="JANEYG010000228">
    <property type="protein sequence ID" value="KAJ8910991.1"/>
    <property type="molecule type" value="Genomic_DNA"/>
</dbReference>
<evidence type="ECO:0000313" key="2">
    <source>
        <dbReference type="EMBL" id="KAJ8910991.1"/>
    </source>
</evidence>
<feature type="non-terminal residue" evidence="2">
    <location>
        <position position="1"/>
    </location>
</feature>
<feature type="transmembrane region" description="Helical" evidence="1">
    <location>
        <begin position="80"/>
        <end position="98"/>
    </location>
</feature>
<organism evidence="2 3">
    <name type="scientific">Exocentrus adspersus</name>
    <dbReference type="NCBI Taxonomy" id="1586481"/>
    <lineage>
        <taxon>Eukaryota</taxon>
        <taxon>Metazoa</taxon>
        <taxon>Ecdysozoa</taxon>
        <taxon>Arthropoda</taxon>
        <taxon>Hexapoda</taxon>
        <taxon>Insecta</taxon>
        <taxon>Pterygota</taxon>
        <taxon>Neoptera</taxon>
        <taxon>Endopterygota</taxon>
        <taxon>Coleoptera</taxon>
        <taxon>Polyphaga</taxon>
        <taxon>Cucujiformia</taxon>
        <taxon>Chrysomeloidea</taxon>
        <taxon>Cerambycidae</taxon>
        <taxon>Lamiinae</taxon>
        <taxon>Acanthocinini</taxon>
        <taxon>Exocentrus</taxon>
    </lineage>
</organism>
<proteinExistence type="predicted"/>
<evidence type="ECO:0000313" key="3">
    <source>
        <dbReference type="Proteomes" id="UP001159042"/>
    </source>
</evidence>
<accession>A0AAV8VAP5</accession>
<sequence>LPTPDWSCMPENNYYYKFTVLLDYGNESIFSICIKGPTMGLSGEYVHIWDIVSRHSVLKQFMELSGSNFSKRWMRFKMNFICYMAIWLSSVILPTLAVDHYYAVPIQQYVAGNQYASFETNQDNEMLHPNESSKFQYVTVLVEGDQSEDKYSDVDHTESNGMSRIDLEINKPEAGKELLETQEARNYDYYYYIPYVRYRQISRHRSRVPSRRQDFGSALNRYNDDYDRFPTVT</sequence>
<dbReference type="AlphaFoldDB" id="A0AAV8VAP5"/>
<comment type="caution">
    <text evidence="2">The sequence shown here is derived from an EMBL/GenBank/DDBJ whole genome shotgun (WGS) entry which is preliminary data.</text>
</comment>
<keyword evidence="1" id="KW-1133">Transmembrane helix</keyword>
<gene>
    <name evidence="2" type="ORF">NQ315_010820</name>
</gene>
<keyword evidence="3" id="KW-1185">Reference proteome</keyword>
<dbReference type="Proteomes" id="UP001159042">
    <property type="component" value="Unassembled WGS sequence"/>
</dbReference>
<protein>
    <submittedName>
        <fullName evidence="2">Uncharacterized protein</fullName>
    </submittedName>
</protein>
<keyword evidence="1" id="KW-0812">Transmembrane</keyword>